<name>A0A7L1VDS0_SITEU</name>
<feature type="region of interest" description="Disordered" evidence="1">
    <location>
        <begin position="1"/>
        <end position="37"/>
    </location>
</feature>
<dbReference type="Gene3D" id="2.60.40.10">
    <property type="entry name" value="Immunoglobulins"/>
    <property type="match status" value="1"/>
</dbReference>
<evidence type="ECO:0000313" key="3">
    <source>
        <dbReference type="EMBL" id="NXO83442.1"/>
    </source>
</evidence>
<organism evidence="3 4">
    <name type="scientific">Sitta europaea</name>
    <name type="common">Eurasian nuthatch</name>
    <dbReference type="NCBI Taxonomy" id="50251"/>
    <lineage>
        <taxon>Eukaryota</taxon>
        <taxon>Metazoa</taxon>
        <taxon>Chordata</taxon>
        <taxon>Craniata</taxon>
        <taxon>Vertebrata</taxon>
        <taxon>Euteleostomi</taxon>
        <taxon>Archelosauria</taxon>
        <taxon>Archosauria</taxon>
        <taxon>Dinosauria</taxon>
        <taxon>Saurischia</taxon>
        <taxon>Theropoda</taxon>
        <taxon>Coelurosauria</taxon>
        <taxon>Aves</taxon>
        <taxon>Neognathae</taxon>
        <taxon>Neoaves</taxon>
        <taxon>Telluraves</taxon>
        <taxon>Australaves</taxon>
        <taxon>Passeriformes</taxon>
        <taxon>Sittidae</taxon>
        <taxon>Sitta</taxon>
    </lineage>
</organism>
<accession>A0A7L1VDS0</accession>
<dbReference type="Proteomes" id="UP000583915">
    <property type="component" value="Unassembled WGS sequence"/>
</dbReference>
<feature type="domain" description="Ig-like" evidence="2">
    <location>
        <begin position="19"/>
        <end position="76"/>
    </location>
</feature>
<dbReference type="AlphaFoldDB" id="A0A7L1VDS0"/>
<dbReference type="PROSITE" id="PS50835">
    <property type="entry name" value="IG_LIKE"/>
    <property type="match status" value="1"/>
</dbReference>
<reference evidence="3 4" key="1">
    <citation type="submission" date="2019-09" db="EMBL/GenBank/DDBJ databases">
        <title>Bird 10,000 Genomes (B10K) Project - Family phase.</title>
        <authorList>
            <person name="Zhang G."/>
        </authorList>
    </citation>
    <scope>NUCLEOTIDE SEQUENCE [LARGE SCALE GENOMIC DNA]</scope>
    <source>
        <strain evidence="3">B10K-DU-002-25</strain>
        <tissue evidence="3">Muscle</tissue>
    </source>
</reference>
<dbReference type="InterPro" id="IPR036179">
    <property type="entry name" value="Ig-like_dom_sf"/>
</dbReference>
<evidence type="ECO:0000313" key="4">
    <source>
        <dbReference type="Proteomes" id="UP000583915"/>
    </source>
</evidence>
<comment type="caution">
    <text evidence="3">The sequence shown here is derived from an EMBL/GenBank/DDBJ whole genome shotgun (WGS) entry which is preliminary data.</text>
</comment>
<feature type="non-terminal residue" evidence="3">
    <location>
        <position position="1"/>
    </location>
</feature>
<evidence type="ECO:0000259" key="2">
    <source>
        <dbReference type="PROSITE" id="PS50835"/>
    </source>
</evidence>
<protein>
    <submittedName>
        <fullName evidence="3">IGHM protein</fullName>
    </submittedName>
</protein>
<dbReference type="InterPro" id="IPR007110">
    <property type="entry name" value="Ig-like_dom"/>
</dbReference>
<dbReference type="Pfam" id="PF07654">
    <property type="entry name" value="C1-set"/>
    <property type="match status" value="1"/>
</dbReference>
<dbReference type="SUPFAM" id="SSF48726">
    <property type="entry name" value="Immunoglobulin"/>
    <property type="match status" value="1"/>
</dbReference>
<proteinExistence type="predicted"/>
<dbReference type="InterPro" id="IPR003597">
    <property type="entry name" value="Ig_C1-set"/>
</dbReference>
<gene>
    <name evidence="3" type="primary">Ighm</name>
    <name evidence="3" type="ORF">SITEUR_R14947</name>
</gene>
<dbReference type="InterPro" id="IPR013783">
    <property type="entry name" value="Ig-like_fold"/>
</dbReference>
<keyword evidence="4" id="KW-1185">Reference proteome</keyword>
<dbReference type="EMBL" id="VXBS01006982">
    <property type="protein sequence ID" value="NXO83442.1"/>
    <property type="molecule type" value="Genomic_DNA"/>
</dbReference>
<evidence type="ECO:0000256" key="1">
    <source>
        <dbReference type="SAM" id="MobiDB-lite"/>
    </source>
</evidence>
<sequence>FLTQNPLRFSPPTGARHAPSLFLFPPPPEELSGPSPTLSLTCLARGFSPEPLDLQWHRRSTSASGAPSDVTSSATA</sequence>
<feature type="non-terminal residue" evidence="3">
    <location>
        <position position="76"/>
    </location>
</feature>